<reference evidence="2" key="1">
    <citation type="journal article" date="2019" name="Curr. Biol.">
        <title>Genome Sequence of Striga asiatica Provides Insight into the Evolution of Plant Parasitism.</title>
        <authorList>
            <person name="Yoshida S."/>
            <person name="Kim S."/>
            <person name="Wafula E.K."/>
            <person name="Tanskanen J."/>
            <person name="Kim Y.M."/>
            <person name="Honaas L."/>
            <person name="Yang Z."/>
            <person name="Spallek T."/>
            <person name="Conn C.E."/>
            <person name="Ichihashi Y."/>
            <person name="Cheong K."/>
            <person name="Cui S."/>
            <person name="Der J.P."/>
            <person name="Gundlach H."/>
            <person name="Jiao Y."/>
            <person name="Hori C."/>
            <person name="Ishida J.K."/>
            <person name="Kasahara H."/>
            <person name="Kiba T."/>
            <person name="Kim M.S."/>
            <person name="Koo N."/>
            <person name="Laohavisit A."/>
            <person name="Lee Y.H."/>
            <person name="Lumba S."/>
            <person name="McCourt P."/>
            <person name="Mortimer J.C."/>
            <person name="Mutuku J.M."/>
            <person name="Nomura T."/>
            <person name="Sasaki-Sekimoto Y."/>
            <person name="Seto Y."/>
            <person name="Wang Y."/>
            <person name="Wakatake T."/>
            <person name="Sakakibara H."/>
            <person name="Demura T."/>
            <person name="Yamaguchi S."/>
            <person name="Yoneyama K."/>
            <person name="Manabe R.I."/>
            <person name="Nelson D.C."/>
            <person name="Schulman A.H."/>
            <person name="Timko M.P."/>
            <person name="dePamphilis C.W."/>
            <person name="Choi D."/>
            <person name="Shirasu K."/>
        </authorList>
    </citation>
    <scope>NUCLEOTIDE SEQUENCE [LARGE SCALE GENOMIC DNA]</scope>
    <source>
        <strain evidence="2">cv. UVA1</strain>
    </source>
</reference>
<proteinExistence type="predicted"/>
<sequence>MVCGQDRSDLALSGIGDPDLCDAIISGSVTYNGGGVHGADSRTCTSDDGRTVNWITLNLRTHLNGMFAAGYVQDHEWRQAVTAAGSGCIVALSVERYLMSENMLIEFHQACYYFLWPFGLCMFC</sequence>
<dbReference type="InterPro" id="IPR036188">
    <property type="entry name" value="FAD/NAD-bd_sf"/>
</dbReference>
<evidence type="ECO:0000313" key="2">
    <source>
        <dbReference type="Proteomes" id="UP000325081"/>
    </source>
</evidence>
<dbReference type="Proteomes" id="UP000325081">
    <property type="component" value="Unassembled WGS sequence"/>
</dbReference>
<gene>
    <name evidence="1" type="ORF">STAS_25088</name>
</gene>
<comment type="caution">
    <text evidence="1">The sequence shown here is derived from an EMBL/GenBank/DDBJ whole genome shotgun (WGS) entry which is preliminary data.</text>
</comment>
<name>A0A5A7QU26_STRAF</name>
<dbReference type="Gene3D" id="3.50.50.60">
    <property type="entry name" value="FAD/NAD(P)-binding domain"/>
    <property type="match status" value="1"/>
</dbReference>
<protein>
    <submittedName>
        <fullName evidence="1">Thioredoxin reductase</fullName>
    </submittedName>
</protein>
<evidence type="ECO:0000313" key="1">
    <source>
        <dbReference type="EMBL" id="GER47947.1"/>
    </source>
</evidence>
<dbReference type="OrthoDB" id="1743125at2759"/>
<keyword evidence="2" id="KW-1185">Reference proteome</keyword>
<accession>A0A5A7QU26</accession>
<dbReference type="AlphaFoldDB" id="A0A5A7QU26"/>
<dbReference type="EMBL" id="BKCP01008070">
    <property type="protein sequence ID" value="GER47947.1"/>
    <property type="molecule type" value="Genomic_DNA"/>
</dbReference>
<dbReference type="SUPFAM" id="SSF51905">
    <property type="entry name" value="FAD/NAD(P)-binding domain"/>
    <property type="match status" value="1"/>
</dbReference>
<organism evidence="1 2">
    <name type="scientific">Striga asiatica</name>
    <name type="common">Asiatic witchweed</name>
    <name type="synonym">Buchnera asiatica</name>
    <dbReference type="NCBI Taxonomy" id="4170"/>
    <lineage>
        <taxon>Eukaryota</taxon>
        <taxon>Viridiplantae</taxon>
        <taxon>Streptophyta</taxon>
        <taxon>Embryophyta</taxon>
        <taxon>Tracheophyta</taxon>
        <taxon>Spermatophyta</taxon>
        <taxon>Magnoliopsida</taxon>
        <taxon>eudicotyledons</taxon>
        <taxon>Gunneridae</taxon>
        <taxon>Pentapetalae</taxon>
        <taxon>asterids</taxon>
        <taxon>lamiids</taxon>
        <taxon>Lamiales</taxon>
        <taxon>Orobanchaceae</taxon>
        <taxon>Buchnereae</taxon>
        <taxon>Striga</taxon>
    </lineage>
</organism>